<dbReference type="Proteomes" id="UP000265520">
    <property type="component" value="Unassembled WGS sequence"/>
</dbReference>
<keyword evidence="2" id="KW-1185">Reference proteome</keyword>
<sequence length="41" mass="4408">VIDWKAALTQAANISGWDSSIYSLLAPSLSVFHFDLRSVAG</sequence>
<comment type="caution">
    <text evidence="1">The sequence shown here is derived from an EMBL/GenBank/DDBJ whole genome shotgun (WGS) entry which is preliminary data.</text>
</comment>
<dbReference type="EMBL" id="LXQA010076920">
    <property type="protein sequence ID" value="MCI10599.1"/>
    <property type="molecule type" value="Genomic_DNA"/>
</dbReference>
<accession>A0A392PGI3</accession>
<evidence type="ECO:0000313" key="2">
    <source>
        <dbReference type="Proteomes" id="UP000265520"/>
    </source>
</evidence>
<organism evidence="1 2">
    <name type="scientific">Trifolium medium</name>
    <dbReference type="NCBI Taxonomy" id="97028"/>
    <lineage>
        <taxon>Eukaryota</taxon>
        <taxon>Viridiplantae</taxon>
        <taxon>Streptophyta</taxon>
        <taxon>Embryophyta</taxon>
        <taxon>Tracheophyta</taxon>
        <taxon>Spermatophyta</taxon>
        <taxon>Magnoliopsida</taxon>
        <taxon>eudicotyledons</taxon>
        <taxon>Gunneridae</taxon>
        <taxon>Pentapetalae</taxon>
        <taxon>rosids</taxon>
        <taxon>fabids</taxon>
        <taxon>Fabales</taxon>
        <taxon>Fabaceae</taxon>
        <taxon>Papilionoideae</taxon>
        <taxon>50 kb inversion clade</taxon>
        <taxon>NPAAA clade</taxon>
        <taxon>Hologalegina</taxon>
        <taxon>IRL clade</taxon>
        <taxon>Trifolieae</taxon>
        <taxon>Trifolium</taxon>
    </lineage>
</organism>
<name>A0A392PGI3_9FABA</name>
<feature type="non-terminal residue" evidence="1">
    <location>
        <position position="1"/>
    </location>
</feature>
<proteinExistence type="predicted"/>
<reference evidence="1 2" key="1">
    <citation type="journal article" date="2018" name="Front. Plant Sci.">
        <title>Red Clover (Trifolium pratense) and Zigzag Clover (T. medium) - A Picture of Genomic Similarities and Differences.</title>
        <authorList>
            <person name="Dluhosova J."/>
            <person name="Istvanek J."/>
            <person name="Nedelnik J."/>
            <person name="Repkova J."/>
        </authorList>
    </citation>
    <scope>NUCLEOTIDE SEQUENCE [LARGE SCALE GENOMIC DNA]</scope>
    <source>
        <strain evidence="2">cv. 10/8</strain>
        <tissue evidence="1">Leaf</tissue>
    </source>
</reference>
<dbReference type="AlphaFoldDB" id="A0A392PGI3"/>
<evidence type="ECO:0000313" key="1">
    <source>
        <dbReference type="EMBL" id="MCI10599.1"/>
    </source>
</evidence>
<protein>
    <submittedName>
        <fullName evidence="1">Uncharacterized protein</fullName>
    </submittedName>
</protein>